<gene>
    <name evidence="3" type="ORF">M3M28_00045</name>
</gene>
<feature type="domain" description="Beta-lactamase-related" evidence="2">
    <location>
        <begin position="57"/>
        <end position="304"/>
    </location>
</feature>
<evidence type="ECO:0000313" key="3">
    <source>
        <dbReference type="EMBL" id="UQN14894.1"/>
    </source>
</evidence>
<dbReference type="PANTHER" id="PTHR46825">
    <property type="entry name" value="D-ALANYL-D-ALANINE-CARBOXYPEPTIDASE/ENDOPEPTIDASE AMPH"/>
    <property type="match status" value="1"/>
</dbReference>
<dbReference type="InterPro" id="IPR001466">
    <property type="entry name" value="Beta-lactam-related"/>
</dbReference>
<dbReference type="InterPro" id="IPR012338">
    <property type="entry name" value="Beta-lactam/transpept-like"/>
</dbReference>
<accession>A0ABY4MYQ1</accession>
<protein>
    <submittedName>
        <fullName evidence="3">Beta-lactamase family protein</fullName>
    </submittedName>
</protein>
<dbReference type="InterPro" id="IPR050491">
    <property type="entry name" value="AmpC-like"/>
</dbReference>
<evidence type="ECO:0000259" key="2">
    <source>
        <dbReference type="Pfam" id="PF00144"/>
    </source>
</evidence>
<proteinExistence type="predicted"/>
<organism evidence="3">
    <name type="scientific">Gulosibacter sediminis</name>
    <dbReference type="NCBI Taxonomy" id="1729695"/>
    <lineage>
        <taxon>Bacteria</taxon>
        <taxon>Bacillati</taxon>
        <taxon>Actinomycetota</taxon>
        <taxon>Actinomycetes</taxon>
        <taxon>Micrococcales</taxon>
        <taxon>Microbacteriaceae</taxon>
        <taxon>Gulosibacter</taxon>
    </lineage>
</organism>
<dbReference type="Gene3D" id="3.40.710.10">
    <property type="entry name" value="DD-peptidase/beta-lactamase superfamily"/>
    <property type="match status" value="1"/>
</dbReference>
<feature type="region of interest" description="Disordered" evidence="1">
    <location>
        <begin position="340"/>
        <end position="384"/>
    </location>
</feature>
<dbReference type="PANTHER" id="PTHR46825:SF7">
    <property type="entry name" value="D-ALANYL-D-ALANINE CARBOXYPEPTIDASE"/>
    <property type="match status" value="1"/>
</dbReference>
<dbReference type="Pfam" id="PF00144">
    <property type="entry name" value="Beta-lactamase"/>
    <property type="match status" value="1"/>
</dbReference>
<dbReference type="PROSITE" id="PS51257">
    <property type="entry name" value="PROKAR_LIPOPROTEIN"/>
    <property type="match status" value="1"/>
</dbReference>
<evidence type="ECO:0000256" key="1">
    <source>
        <dbReference type="SAM" id="MobiDB-lite"/>
    </source>
</evidence>
<name>A0ABY4MYQ1_9MICO</name>
<feature type="compositionally biased region" description="Low complexity" evidence="1">
    <location>
        <begin position="341"/>
        <end position="372"/>
    </location>
</feature>
<dbReference type="EMBL" id="CP097160">
    <property type="protein sequence ID" value="UQN14894.1"/>
    <property type="molecule type" value="Genomic_DNA"/>
</dbReference>
<reference evidence="3" key="1">
    <citation type="submission" date="2022-05" db="EMBL/GenBank/DDBJ databases">
        <title>Complete genome sequence of toluene-degrading Gulosibacter sediminis strain ACHW.36C.</title>
        <authorList>
            <person name="Wai A.C."/>
            <person name="Lai G.K."/>
            <person name="Griffin S.D."/>
            <person name="Leung F.C."/>
        </authorList>
    </citation>
    <scope>NUCLEOTIDE SEQUENCE [LARGE SCALE GENOMIC DNA]</scope>
    <source>
        <strain evidence="3">ACHW.36C</strain>
    </source>
</reference>
<dbReference type="SUPFAM" id="SSF56601">
    <property type="entry name" value="beta-lactamase/transpeptidase-like"/>
    <property type="match status" value="1"/>
</dbReference>
<sequence length="455" mass="47520">MRRTNLAWRAAVAAGIAAVFALTACVGTALPGPTAVPLRPTESASFETDDLTDLMNQLVDAGAPAVTIEVRDGDEVWSSAVGVQSSNSELPASASNASRVASVTKPMVATMILQLVDEGELTLDTDVEEVLPGVVGGRDVTVEQLLQHTSGMPDYVEALALGDPTQILNVLDNGRTQQELVDLALGQEWRFDPGTGWEYSNSNYVVLTMLLEEITGNSLAEELATRITTPLGLTNTSIPDGTSMPANSLHGYVVESGLSIDVTKQDASLWNGAGAVVSTPADVNTFMRALLTGQVLPPQLVGYMLRLNDEGYGLGVQARQDQCPAGDATIINSEQVDPTIAPSADAASSESATPTEAVAAAPSPSTPASWPDAPDDGSGSVIEDDLGTVGVQIGEPGMVYGHLGSGLGYRALTLSSPDGLRQVTVFWTASEINQDNDERVHLAYDIADAALARDC</sequence>